<dbReference type="RefSeq" id="WP_023359530.1">
    <property type="nucleotide sequence ID" value="NC_022657.1"/>
</dbReference>
<accession>U5VT06</accession>
<dbReference type="eggNOG" id="ENOG5033ZG5">
    <property type="taxonomic scope" value="Bacteria"/>
</dbReference>
<reference evidence="2 3" key="1">
    <citation type="journal article" date="2014" name="J. Biotechnol.">
        <title>Complete genome sequence of the actinobacterium Actinoplanes friuliensis HAG 010964, producer of the lipopeptide antibiotic friulimycin.</title>
        <authorList>
            <person name="Ruckert C."/>
            <person name="Szczepanowski R."/>
            <person name="Albersmeier A."/>
            <person name="Goesmann A."/>
            <person name="Fischer N."/>
            <person name="Steinkamper A."/>
            <person name="Puhler A."/>
            <person name="Biener R."/>
            <person name="Schwartz D."/>
            <person name="Kalinowski J."/>
        </authorList>
    </citation>
    <scope>NUCLEOTIDE SEQUENCE [LARGE SCALE GENOMIC DNA]</scope>
    <source>
        <strain evidence="2 3">DSM 7358</strain>
    </source>
</reference>
<feature type="transmembrane region" description="Helical" evidence="1">
    <location>
        <begin position="225"/>
        <end position="247"/>
    </location>
</feature>
<dbReference type="KEGG" id="afs:AFR_08550"/>
<dbReference type="PATRIC" id="fig|1246995.3.peg.1739"/>
<proteinExistence type="predicted"/>
<dbReference type="AlphaFoldDB" id="U5VT06"/>
<sequence>MPAQADLPLRPMTLGELLDAAMALLRARAVPLIGTAAVLALLEQALLVPLRTAAFATPPYYGPARTHFGVWWSVTSVGFATEAFVLTLVGALAAAAAGPALIGRAVPHRELWLRTRPLATICIAVLLGVAGGAGFFFGVVPWLICYGLFGLTAAVLIIDRSANPFTALVRSAKLAARGGLRGFWTLLAAYITWFAIRFALGSGWVSLLKLISGGDPRWLAWITPAAYTLANAVAYAALACVAAVLLLETRIRTEGLDLAISRARARGEDDADPLVYAR</sequence>
<evidence type="ECO:0000256" key="1">
    <source>
        <dbReference type="SAM" id="Phobius"/>
    </source>
</evidence>
<keyword evidence="1" id="KW-1133">Transmembrane helix</keyword>
<evidence type="ECO:0008006" key="4">
    <source>
        <dbReference type="Google" id="ProtNLM"/>
    </source>
</evidence>
<keyword evidence="3" id="KW-1185">Reference proteome</keyword>
<organism evidence="2 3">
    <name type="scientific">Actinoplanes friuliensis DSM 7358</name>
    <dbReference type="NCBI Taxonomy" id="1246995"/>
    <lineage>
        <taxon>Bacteria</taxon>
        <taxon>Bacillati</taxon>
        <taxon>Actinomycetota</taxon>
        <taxon>Actinomycetes</taxon>
        <taxon>Micromonosporales</taxon>
        <taxon>Micromonosporaceae</taxon>
        <taxon>Actinoplanes</taxon>
    </lineage>
</organism>
<feature type="transmembrane region" description="Helical" evidence="1">
    <location>
        <begin position="143"/>
        <end position="162"/>
    </location>
</feature>
<evidence type="ECO:0000313" key="3">
    <source>
        <dbReference type="Proteomes" id="UP000017746"/>
    </source>
</evidence>
<feature type="transmembrane region" description="Helical" evidence="1">
    <location>
        <begin position="29"/>
        <end position="50"/>
    </location>
</feature>
<dbReference type="OrthoDB" id="3405519at2"/>
<feature type="transmembrane region" description="Helical" evidence="1">
    <location>
        <begin position="70"/>
        <end position="97"/>
    </location>
</feature>
<evidence type="ECO:0000313" key="2">
    <source>
        <dbReference type="EMBL" id="AGZ39999.1"/>
    </source>
</evidence>
<name>U5VT06_9ACTN</name>
<dbReference type="HOGENOM" id="CLU_1029084_0_0_11"/>
<gene>
    <name evidence="2" type="ORF">AFR_08550</name>
</gene>
<dbReference type="EMBL" id="CP006272">
    <property type="protein sequence ID" value="AGZ39999.1"/>
    <property type="molecule type" value="Genomic_DNA"/>
</dbReference>
<dbReference type="Proteomes" id="UP000017746">
    <property type="component" value="Chromosome"/>
</dbReference>
<feature type="transmembrane region" description="Helical" evidence="1">
    <location>
        <begin position="118"/>
        <end position="137"/>
    </location>
</feature>
<dbReference type="STRING" id="1246995.AFR_08550"/>
<feature type="transmembrane region" description="Helical" evidence="1">
    <location>
        <begin position="183"/>
        <end position="205"/>
    </location>
</feature>
<protein>
    <recommendedName>
        <fullName evidence="4">Integral membrane protein</fullName>
    </recommendedName>
</protein>
<keyword evidence="1" id="KW-0472">Membrane</keyword>
<keyword evidence="1" id="KW-0812">Transmembrane</keyword>